<dbReference type="Proteomes" id="UP000008237">
    <property type="component" value="Unassembled WGS sequence"/>
</dbReference>
<accession>E2BMM0</accession>
<dbReference type="OrthoDB" id="7695055at2759"/>
<organism evidence="2">
    <name type="scientific">Harpegnathos saltator</name>
    <name type="common">Jerdon's jumping ant</name>
    <dbReference type="NCBI Taxonomy" id="610380"/>
    <lineage>
        <taxon>Eukaryota</taxon>
        <taxon>Metazoa</taxon>
        <taxon>Ecdysozoa</taxon>
        <taxon>Arthropoda</taxon>
        <taxon>Hexapoda</taxon>
        <taxon>Insecta</taxon>
        <taxon>Pterygota</taxon>
        <taxon>Neoptera</taxon>
        <taxon>Endopterygota</taxon>
        <taxon>Hymenoptera</taxon>
        <taxon>Apocrita</taxon>
        <taxon>Aculeata</taxon>
        <taxon>Formicoidea</taxon>
        <taxon>Formicidae</taxon>
        <taxon>Ponerinae</taxon>
        <taxon>Ponerini</taxon>
        <taxon>Harpegnathos</taxon>
    </lineage>
</organism>
<sequence length="48" mass="5582">RVDAYRKLLESPYRGPFEIIQRTTDRIFLINVNGKATSISTERLKPAF</sequence>
<gene>
    <name evidence="1" type="ORF">EAI_12985</name>
</gene>
<keyword evidence="2" id="KW-1185">Reference proteome</keyword>
<proteinExistence type="predicted"/>
<reference evidence="1 2" key="1">
    <citation type="journal article" date="2010" name="Science">
        <title>Genomic comparison of the ants Camponotus floridanus and Harpegnathos saltator.</title>
        <authorList>
            <person name="Bonasio R."/>
            <person name="Zhang G."/>
            <person name="Ye C."/>
            <person name="Mutti N.S."/>
            <person name="Fang X."/>
            <person name="Qin N."/>
            <person name="Donahue G."/>
            <person name="Yang P."/>
            <person name="Li Q."/>
            <person name="Li C."/>
            <person name="Zhang P."/>
            <person name="Huang Z."/>
            <person name="Berger S.L."/>
            <person name="Reinberg D."/>
            <person name="Wang J."/>
            <person name="Liebig J."/>
        </authorList>
    </citation>
    <scope>NUCLEOTIDE SEQUENCE [LARGE SCALE GENOMIC DNA]</scope>
    <source>
        <strain evidence="1 2">R22 G/1</strain>
    </source>
</reference>
<feature type="non-terminal residue" evidence="1">
    <location>
        <position position="1"/>
    </location>
</feature>
<dbReference type="InParanoid" id="E2BMM0"/>
<name>E2BMM0_HARSA</name>
<protein>
    <submittedName>
        <fullName evidence="1">Uncharacterized protein</fullName>
    </submittedName>
</protein>
<evidence type="ECO:0000313" key="2">
    <source>
        <dbReference type="Proteomes" id="UP000008237"/>
    </source>
</evidence>
<dbReference type="AlphaFoldDB" id="E2BMM0"/>
<dbReference type="EMBL" id="GL449259">
    <property type="protein sequence ID" value="EFN83061.1"/>
    <property type="molecule type" value="Genomic_DNA"/>
</dbReference>
<evidence type="ECO:0000313" key="1">
    <source>
        <dbReference type="EMBL" id="EFN83061.1"/>
    </source>
</evidence>
<feature type="non-terminal residue" evidence="1">
    <location>
        <position position="48"/>
    </location>
</feature>